<proteinExistence type="predicted"/>
<organism evidence="1 2">
    <name type="scientific">Segatella copri</name>
    <dbReference type="NCBI Taxonomy" id="165179"/>
    <lineage>
        <taxon>Bacteria</taxon>
        <taxon>Pseudomonadati</taxon>
        <taxon>Bacteroidota</taxon>
        <taxon>Bacteroidia</taxon>
        <taxon>Bacteroidales</taxon>
        <taxon>Prevotellaceae</taxon>
        <taxon>Segatella</taxon>
    </lineage>
</organism>
<reference evidence="1 2" key="1">
    <citation type="submission" date="2018-08" db="EMBL/GenBank/DDBJ databases">
        <title>A genome reference for cultivated species of the human gut microbiota.</title>
        <authorList>
            <person name="Zou Y."/>
            <person name="Xue W."/>
            <person name="Luo G."/>
        </authorList>
    </citation>
    <scope>NUCLEOTIDE SEQUENCE [LARGE SCALE GENOMIC DNA]</scope>
    <source>
        <strain evidence="1 2">AF12-50</strain>
    </source>
</reference>
<dbReference type="AlphaFoldDB" id="A0AA92W6G5"/>
<accession>A0AA92W6G5</accession>
<evidence type="ECO:0000313" key="2">
    <source>
        <dbReference type="Proteomes" id="UP000283785"/>
    </source>
</evidence>
<name>A0AA92W6G5_9BACT</name>
<gene>
    <name evidence="1" type="ORF">DWV76_05995</name>
</gene>
<dbReference type="RefSeq" id="WP_118064357.1">
    <property type="nucleotide sequence ID" value="NZ_QSAG01000008.1"/>
</dbReference>
<comment type="caution">
    <text evidence="1">The sequence shown here is derived from an EMBL/GenBank/DDBJ whole genome shotgun (WGS) entry which is preliminary data.</text>
</comment>
<sequence>MNIYLTESEYDAISFAWSQIKTEIEACSDDSFVIEAGEAIRQLSSIQDKYRKAKRKSEIFYAVRAKFKESFPEASSSTLGKLARKAIKMSKEKKK</sequence>
<dbReference type="Proteomes" id="UP000283785">
    <property type="component" value="Unassembled WGS sequence"/>
</dbReference>
<protein>
    <submittedName>
        <fullName evidence="1">Uncharacterized protein</fullName>
    </submittedName>
</protein>
<dbReference type="EMBL" id="QSAG01000008">
    <property type="protein sequence ID" value="RGW43253.1"/>
    <property type="molecule type" value="Genomic_DNA"/>
</dbReference>
<evidence type="ECO:0000313" key="1">
    <source>
        <dbReference type="EMBL" id="RGW43253.1"/>
    </source>
</evidence>